<protein>
    <submittedName>
        <fullName evidence="3">Uncharacterized protein</fullName>
    </submittedName>
</protein>
<dbReference type="Proteomes" id="UP000893823">
    <property type="component" value="Unassembled WGS sequence"/>
</dbReference>
<dbReference type="EMBL" id="LT629755">
    <property type="protein sequence ID" value="SDT40089.1"/>
    <property type="molecule type" value="Genomic_DNA"/>
</dbReference>
<feature type="transmembrane region" description="Helical" evidence="1">
    <location>
        <begin position="315"/>
        <end position="336"/>
    </location>
</feature>
<evidence type="ECO:0000313" key="5">
    <source>
        <dbReference type="Proteomes" id="UP000893823"/>
    </source>
</evidence>
<dbReference type="EMBL" id="SODL02000002">
    <property type="protein sequence ID" value="MCP2367394.1"/>
    <property type="molecule type" value="Genomic_DNA"/>
</dbReference>
<dbReference type="Proteomes" id="UP000199482">
    <property type="component" value="Chromosome I"/>
</dbReference>
<keyword evidence="1" id="KW-0812">Transmembrane</keyword>
<dbReference type="RefSeq" id="WP_133988502.1">
    <property type="nucleotide sequence ID" value="NZ_BMDN01000002.1"/>
</dbReference>
<proteinExistence type="predicted"/>
<evidence type="ECO:0000313" key="2">
    <source>
        <dbReference type="EMBL" id="MCP2367394.1"/>
    </source>
</evidence>
<feature type="transmembrane region" description="Helical" evidence="1">
    <location>
        <begin position="56"/>
        <end position="75"/>
    </location>
</feature>
<dbReference type="AlphaFoldDB" id="A0A1H2A2H9"/>
<dbReference type="OrthoDB" id="6378589at2"/>
<reference evidence="4" key="2">
    <citation type="submission" date="2016-10" db="EMBL/GenBank/DDBJ databases">
        <authorList>
            <person name="Varghese N."/>
            <person name="Submissions S."/>
        </authorList>
    </citation>
    <scope>NUCLEOTIDE SEQUENCE [LARGE SCALE GENOMIC DNA]</scope>
    <source>
        <strain evidence="4">CPCC 202695</strain>
    </source>
</reference>
<keyword evidence="1" id="KW-0472">Membrane</keyword>
<evidence type="ECO:0000313" key="4">
    <source>
        <dbReference type="Proteomes" id="UP000199482"/>
    </source>
</evidence>
<evidence type="ECO:0000313" key="3">
    <source>
        <dbReference type="EMBL" id="SDT40089.1"/>
    </source>
</evidence>
<reference evidence="3" key="1">
    <citation type="submission" date="2016-10" db="EMBL/GenBank/DDBJ databases">
        <authorList>
            <person name="de Groot N.N."/>
        </authorList>
    </citation>
    <scope>NUCLEOTIDE SEQUENCE [LARGE SCALE GENOMIC DNA]</scope>
    <source>
        <strain evidence="3">CPCC 202695</strain>
    </source>
</reference>
<sequence length="519" mass="55420">MVQTIETVNRHPSRAPLEMARLRYPAEPSRLAMAVVSVASALVVFVAWLAVSDLSLLFAGGIALVVGGFFIWVAWQFGRVHLLGDAILVSAETFPEVQNAVDEVRAALQYDRRVDIFVIPNLSPRIQLKSYFGIRALLIEGGAIADMTTPASRSQLLFLLGTYFGAFKAKHDRSAVVELTLDSAGIRRLLAPFVAPWLRTTVYTGDQIAYACSGDFGASISAVHRVLVGRELSPQLAAAGLILQADRVSKSWVLRVAEMLRPEPHATNRFLNLVRFAQQVDPESVLAFRATLSPEINGKLDEALERMSRAGRRNAGVALVTVGVIVLSAMLLFVPLRAVVGGSQADGDPVPIETAVPETPAVPEDPEPVAPEPTAAQVLAATVPATVGETCTDLTPPAPELSDGLLAAIECDGPADPGVDVIQLYAYDSHNSVLSAGATATVGLSESSCVDQGWNLWTDGNGDIGGVLGCYYSEDGATVAAWTNYASDVLVVAWDENVEMSVDDIYVWWQYAAPALALN</sequence>
<evidence type="ECO:0000256" key="1">
    <source>
        <dbReference type="SAM" id="Phobius"/>
    </source>
</evidence>
<accession>A0A1H2A2H9</accession>
<keyword evidence="1" id="KW-1133">Transmembrane helix</keyword>
<name>A0A1H2A2H9_9MICO</name>
<organism evidence="3 4">
    <name type="scientific">Agromyces flavus</name>
    <dbReference type="NCBI Taxonomy" id="589382"/>
    <lineage>
        <taxon>Bacteria</taxon>
        <taxon>Bacillati</taxon>
        <taxon>Actinomycetota</taxon>
        <taxon>Actinomycetes</taxon>
        <taxon>Micrococcales</taxon>
        <taxon>Microbacteriaceae</taxon>
        <taxon>Agromyces</taxon>
    </lineage>
</organism>
<gene>
    <name evidence="2" type="ORF">BCL57_001548</name>
    <name evidence="3" type="ORF">SAMN04489721_3472</name>
</gene>
<feature type="transmembrane region" description="Helical" evidence="1">
    <location>
        <begin position="31"/>
        <end position="50"/>
    </location>
</feature>
<dbReference type="STRING" id="589382.SAMN04489721_3472"/>
<reference evidence="2" key="3">
    <citation type="submission" date="2022-06" db="EMBL/GenBank/DDBJ databases">
        <title>Genomic Encyclopedia of Type Strains, Phase III (KMG-III): the genomes of soil and plant-associated and newly described type strains.</title>
        <authorList>
            <person name="Whitman W."/>
        </authorList>
    </citation>
    <scope>NUCLEOTIDE SEQUENCE</scope>
    <source>
        <strain evidence="2">CPCC 202695</strain>
    </source>
</reference>
<keyword evidence="5" id="KW-1185">Reference proteome</keyword>